<dbReference type="VEuPathDB" id="VectorBase:HLOH_062276"/>
<dbReference type="Proteomes" id="UP000821853">
    <property type="component" value="Chromosome 1"/>
</dbReference>
<feature type="region of interest" description="Disordered" evidence="1">
    <location>
        <begin position="210"/>
        <end position="281"/>
    </location>
</feature>
<name>A0A9J6FIN4_HAELO</name>
<feature type="region of interest" description="Disordered" evidence="1">
    <location>
        <begin position="83"/>
        <end position="121"/>
    </location>
</feature>
<gene>
    <name evidence="2" type="ORF">HPB48_014304</name>
</gene>
<accession>A0A9J6FIN4</accession>
<evidence type="ECO:0000256" key="1">
    <source>
        <dbReference type="SAM" id="MobiDB-lite"/>
    </source>
</evidence>
<organism evidence="2 3">
    <name type="scientific">Haemaphysalis longicornis</name>
    <name type="common">Bush tick</name>
    <dbReference type="NCBI Taxonomy" id="44386"/>
    <lineage>
        <taxon>Eukaryota</taxon>
        <taxon>Metazoa</taxon>
        <taxon>Ecdysozoa</taxon>
        <taxon>Arthropoda</taxon>
        <taxon>Chelicerata</taxon>
        <taxon>Arachnida</taxon>
        <taxon>Acari</taxon>
        <taxon>Parasitiformes</taxon>
        <taxon>Ixodida</taxon>
        <taxon>Ixodoidea</taxon>
        <taxon>Ixodidae</taxon>
        <taxon>Haemaphysalinae</taxon>
        <taxon>Haemaphysalis</taxon>
    </lineage>
</organism>
<evidence type="ECO:0000313" key="3">
    <source>
        <dbReference type="Proteomes" id="UP000821853"/>
    </source>
</evidence>
<evidence type="ECO:0000313" key="2">
    <source>
        <dbReference type="EMBL" id="KAH9362914.1"/>
    </source>
</evidence>
<comment type="caution">
    <text evidence="2">The sequence shown here is derived from an EMBL/GenBank/DDBJ whole genome shotgun (WGS) entry which is preliminary data.</text>
</comment>
<sequence>MSREKKKARTLHLRLDKKAVAQNNKCHDIVRRVAGRVGSYYRISVLEPRAGGLARNWLSSKKNSTVFTCPRLAPRRLSFHWGKGKNMGESTEGCRGQHAEVTPRGVDDPGRKRGKPMDKQQSELMAAGQAGAAAGRAKKPRDAVGEHTLLGRFGQGPAATSGCHFAEHLPGLPADADGARPHLWSLRPATGGVRRWHSSDYIANLTEKSFRSCAPPGPQGVHRANAESTPRLQPGAAGDVRSAGRFQTPSASPVLRRRPHKASPESPLVGRTGSRKEQAEEALPCTQSLGAALAVRRQPQDAIPAATPNAMADSWFLQPWSLLVLYITQENGRKVLAGI</sequence>
<protein>
    <submittedName>
        <fullName evidence="2">Uncharacterized protein</fullName>
    </submittedName>
</protein>
<feature type="compositionally biased region" description="Basic and acidic residues" evidence="1">
    <location>
        <begin position="105"/>
        <end position="121"/>
    </location>
</feature>
<keyword evidence="3" id="KW-1185">Reference proteome</keyword>
<proteinExistence type="predicted"/>
<dbReference type="EMBL" id="JABSTR010000001">
    <property type="protein sequence ID" value="KAH9362914.1"/>
    <property type="molecule type" value="Genomic_DNA"/>
</dbReference>
<dbReference type="AlphaFoldDB" id="A0A9J6FIN4"/>
<reference evidence="2 3" key="1">
    <citation type="journal article" date="2020" name="Cell">
        <title>Large-Scale Comparative Analyses of Tick Genomes Elucidate Their Genetic Diversity and Vector Capacities.</title>
        <authorList>
            <consortium name="Tick Genome and Microbiome Consortium (TIGMIC)"/>
            <person name="Jia N."/>
            <person name="Wang J."/>
            <person name="Shi W."/>
            <person name="Du L."/>
            <person name="Sun Y."/>
            <person name="Zhan W."/>
            <person name="Jiang J.F."/>
            <person name="Wang Q."/>
            <person name="Zhang B."/>
            <person name="Ji P."/>
            <person name="Bell-Sakyi L."/>
            <person name="Cui X.M."/>
            <person name="Yuan T.T."/>
            <person name="Jiang B.G."/>
            <person name="Yang W.F."/>
            <person name="Lam T.T."/>
            <person name="Chang Q.C."/>
            <person name="Ding S.J."/>
            <person name="Wang X.J."/>
            <person name="Zhu J.G."/>
            <person name="Ruan X.D."/>
            <person name="Zhao L."/>
            <person name="Wei J.T."/>
            <person name="Ye R.Z."/>
            <person name="Que T.C."/>
            <person name="Du C.H."/>
            <person name="Zhou Y.H."/>
            <person name="Cheng J.X."/>
            <person name="Dai P.F."/>
            <person name="Guo W.B."/>
            <person name="Han X.H."/>
            <person name="Huang E.J."/>
            <person name="Li L.F."/>
            <person name="Wei W."/>
            <person name="Gao Y.C."/>
            <person name="Liu J.Z."/>
            <person name="Shao H.Z."/>
            <person name="Wang X."/>
            <person name="Wang C.C."/>
            <person name="Yang T.C."/>
            <person name="Huo Q.B."/>
            <person name="Li W."/>
            <person name="Chen H.Y."/>
            <person name="Chen S.E."/>
            <person name="Zhou L.G."/>
            <person name="Ni X.B."/>
            <person name="Tian J.H."/>
            <person name="Sheng Y."/>
            <person name="Liu T."/>
            <person name="Pan Y.S."/>
            <person name="Xia L.Y."/>
            <person name="Li J."/>
            <person name="Zhao F."/>
            <person name="Cao W.C."/>
        </authorList>
    </citation>
    <scope>NUCLEOTIDE SEQUENCE [LARGE SCALE GENOMIC DNA]</scope>
    <source>
        <strain evidence="2">HaeL-2018</strain>
    </source>
</reference>